<evidence type="ECO:0000313" key="1">
    <source>
        <dbReference type="EMBL" id="GGF79811.1"/>
    </source>
</evidence>
<sequence>MIERDGGVEFHEVLPDGCPPVTAEIVSKSVLLRFVEREVPVFDDFVSHAALGKPVPPGVCPCRWASCSFFRVEKIGKLPSIKNKPFIAYVELDHTAGLCNENAKNGHMDVWLSTKFDPNRAVTNVIRRSQNA</sequence>
<protein>
    <submittedName>
        <fullName evidence="1">Uncharacterized protein</fullName>
    </submittedName>
</protein>
<dbReference type="RefSeq" id="WP_188582794.1">
    <property type="nucleotide sequence ID" value="NZ_BMCT01000008.1"/>
</dbReference>
<organism evidence="1 2">
    <name type="scientific">Azorhizobium oxalatiphilum</name>
    <dbReference type="NCBI Taxonomy" id="980631"/>
    <lineage>
        <taxon>Bacteria</taxon>
        <taxon>Pseudomonadati</taxon>
        <taxon>Pseudomonadota</taxon>
        <taxon>Alphaproteobacteria</taxon>
        <taxon>Hyphomicrobiales</taxon>
        <taxon>Xanthobacteraceae</taxon>
        <taxon>Azorhizobium</taxon>
    </lineage>
</organism>
<dbReference type="EMBL" id="BMCT01000008">
    <property type="protein sequence ID" value="GGF79811.1"/>
    <property type="molecule type" value="Genomic_DNA"/>
</dbReference>
<name>A0A917FI95_9HYPH</name>
<comment type="caution">
    <text evidence="1">The sequence shown here is derived from an EMBL/GenBank/DDBJ whole genome shotgun (WGS) entry which is preliminary data.</text>
</comment>
<evidence type="ECO:0000313" key="2">
    <source>
        <dbReference type="Proteomes" id="UP000606044"/>
    </source>
</evidence>
<dbReference type="Proteomes" id="UP000606044">
    <property type="component" value="Unassembled WGS sequence"/>
</dbReference>
<proteinExistence type="predicted"/>
<keyword evidence="2" id="KW-1185">Reference proteome</keyword>
<reference evidence="1" key="2">
    <citation type="submission" date="2020-09" db="EMBL/GenBank/DDBJ databases">
        <authorList>
            <person name="Sun Q."/>
            <person name="Sedlacek I."/>
        </authorList>
    </citation>
    <scope>NUCLEOTIDE SEQUENCE</scope>
    <source>
        <strain evidence="1">CCM 7897</strain>
    </source>
</reference>
<reference evidence="1" key="1">
    <citation type="journal article" date="2014" name="Int. J. Syst. Evol. Microbiol.">
        <title>Complete genome sequence of Corynebacterium casei LMG S-19264T (=DSM 44701T), isolated from a smear-ripened cheese.</title>
        <authorList>
            <consortium name="US DOE Joint Genome Institute (JGI-PGF)"/>
            <person name="Walter F."/>
            <person name="Albersmeier A."/>
            <person name="Kalinowski J."/>
            <person name="Ruckert C."/>
        </authorList>
    </citation>
    <scope>NUCLEOTIDE SEQUENCE</scope>
    <source>
        <strain evidence="1">CCM 7897</strain>
    </source>
</reference>
<accession>A0A917FI95</accession>
<dbReference type="AlphaFoldDB" id="A0A917FI95"/>
<gene>
    <name evidence="1" type="ORF">GCM10007301_44890</name>
</gene>